<evidence type="ECO:0000313" key="6">
    <source>
        <dbReference type="EMBL" id="TDD72603.1"/>
    </source>
</evidence>
<protein>
    <submittedName>
        <fullName evidence="6">TetR/AcrR family transcriptional regulator</fullName>
    </submittedName>
</protein>
<dbReference type="RefSeq" id="WP_132101319.1">
    <property type="nucleotide sequence ID" value="NZ_SMLB01000002.1"/>
</dbReference>
<dbReference type="PRINTS" id="PR00455">
    <property type="entry name" value="HTHTETR"/>
</dbReference>
<dbReference type="Proteomes" id="UP000295217">
    <property type="component" value="Unassembled WGS sequence"/>
</dbReference>
<dbReference type="PANTHER" id="PTHR47506">
    <property type="entry name" value="TRANSCRIPTIONAL REGULATORY PROTEIN"/>
    <property type="match status" value="1"/>
</dbReference>
<reference evidence="6 7" key="1">
    <citation type="submission" date="2019-02" db="EMBL/GenBank/DDBJ databases">
        <title>Draft genome sequences of novel Actinobacteria.</title>
        <authorList>
            <person name="Sahin N."/>
            <person name="Ay H."/>
            <person name="Saygin H."/>
        </authorList>
    </citation>
    <scope>NUCLEOTIDE SEQUENCE [LARGE SCALE GENOMIC DNA]</scope>
    <source>
        <strain evidence="6 7">8K307</strain>
    </source>
</reference>
<dbReference type="PROSITE" id="PS50977">
    <property type="entry name" value="HTH_TETR_2"/>
    <property type="match status" value="1"/>
</dbReference>
<dbReference type="GO" id="GO:0003677">
    <property type="term" value="F:DNA binding"/>
    <property type="evidence" value="ECO:0007669"/>
    <property type="project" value="UniProtKB-UniRule"/>
</dbReference>
<keyword evidence="2 4" id="KW-0238">DNA-binding</keyword>
<evidence type="ECO:0000256" key="4">
    <source>
        <dbReference type="PROSITE-ProRule" id="PRU00335"/>
    </source>
</evidence>
<evidence type="ECO:0000313" key="7">
    <source>
        <dbReference type="Proteomes" id="UP000295217"/>
    </source>
</evidence>
<feature type="DNA-binding region" description="H-T-H motif" evidence="4">
    <location>
        <begin position="32"/>
        <end position="51"/>
    </location>
</feature>
<dbReference type="InterPro" id="IPR036271">
    <property type="entry name" value="Tet_transcr_reg_TetR-rel_C_sf"/>
</dbReference>
<dbReference type="InterPro" id="IPR001647">
    <property type="entry name" value="HTH_TetR"/>
</dbReference>
<evidence type="ECO:0000256" key="1">
    <source>
        <dbReference type="ARBA" id="ARBA00023015"/>
    </source>
</evidence>
<dbReference type="SUPFAM" id="SSF48498">
    <property type="entry name" value="Tetracyclin repressor-like, C-terminal domain"/>
    <property type="match status" value="1"/>
</dbReference>
<proteinExistence type="predicted"/>
<evidence type="ECO:0000256" key="3">
    <source>
        <dbReference type="ARBA" id="ARBA00023163"/>
    </source>
</evidence>
<evidence type="ECO:0000259" key="5">
    <source>
        <dbReference type="PROSITE" id="PS50977"/>
    </source>
</evidence>
<dbReference type="SUPFAM" id="SSF46689">
    <property type="entry name" value="Homeodomain-like"/>
    <property type="match status" value="1"/>
</dbReference>
<dbReference type="OrthoDB" id="9811084at2"/>
<dbReference type="AlphaFoldDB" id="A0A4R5AIY8"/>
<name>A0A4R5AIY8_9ACTN</name>
<accession>A0A4R5AIY8</accession>
<feature type="domain" description="HTH tetR-type" evidence="5">
    <location>
        <begin position="9"/>
        <end position="69"/>
    </location>
</feature>
<gene>
    <name evidence="6" type="ORF">E1262_01705</name>
</gene>
<comment type="caution">
    <text evidence="6">The sequence shown here is derived from an EMBL/GenBank/DDBJ whole genome shotgun (WGS) entry which is preliminary data.</text>
</comment>
<keyword evidence="3" id="KW-0804">Transcription</keyword>
<dbReference type="PANTHER" id="PTHR47506:SF3">
    <property type="entry name" value="HTH-TYPE TRANSCRIPTIONAL REGULATOR LMRA"/>
    <property type="match status" value="1"/>
</dbReference>
<sequence>MTNSVIARAGKRERLVASARELFHHQGVERTTLADIAHAAEVPLGNVYYYFKAKDDIIRAVIDAQAEEIRTRLRALDQHPTAPERLVAFTHQFAQQADMVASHGCPHGGLCAQLDKRRDGMEKAASVLMSLQIDWAYEQFRLLGREDAQSLAMTLVAGYQGAALLANALQDPTVVTDQARQLRLWIEHLADERGDA</sequence>
<evidence type="ECO:0000256" key="2">
    <source>
        <dbReference type="ARBA" id="ARBA00023125"/>
    </source>
</evidence>
<dbReference type="InterPro" id="IPR009057">
    <property type="entry name" value="Homeodomain-like_sf"/>
</dbReference>
<keyword evidence="1" id="KW-0805">Transcription regulation</keyword>
<dbReference type="Gene3D" id="1.10.357.10">
    <property type="entry name" value="Tetracycline Repressor, domain 2"/>
    <property type="match status" value="1"/>
</dbReference>
<keyword evidence="7" id="KW-1185">Reference proteome</keyword>
<dbReference type="EMBL" id="SMLB01000002">
    <property type="protein sequence ID" value="TDD72603.1"/>
    <property type="molecule type" value="Genomic_DNA"/>
</dbReference>
<dbReference type="Pfam" id="PF00440">
    <property type="entry name" value="TetR_N"/>
    <property type="match status" value="1"/>
</dbReference>
<organism evidence="6 7">
    <name type="scientific">Jiangella aurantiaca</name>
    <dbReference type="NCBI Taxonomy" id="2530373"/>
    <lineage>
        <taxon>Bacteria</taxon>
        <taxon>Bacillati</taxon>
        <taxon>Actinomycetota</taxon>
        <taxon>Actinomycetes</taxon>
        <taxon>Jiangellales</taxon>
        <taxon>Jiangellaceae</taxon>
        <taxon>Jiangella</taxon>
    </lineage>
</organism>